<evidence type="ECO:0000259" key="4">
    <source>
        <dbReference type="Pfam" id="PF01551"/>
    </source>
</evidence>
<dbReference type="SUPFAM" id="SSF53955">
    <property type="entry name" value="Lysozyme-like"/>
    <property type="match status" value="1"/>
</dbReference>
<feature type="compositionally biased region" description="Low complexity" evidence="2">
    <location>
        <begin position="33"/>
        <end position="50"/>
    </location>
</feature>
<organism evidence="5 6">
    <name type="scientific">Streptomyces prasinopilosus</name>
    <dbReference type="NCBI Taxonomy" id="67344"/>
    <lineage>
        <taxon>Bacteria</taxon>
        <taxon>Bacillati</taxon>
        <taxon>Actinomycetota</taxon>
        <taxon>Actinomycetes</taxon>
        <taxon>Kitasatosporales</taxon>
        <taxon>Streptomycetaceae</taxon>
        <taxon>Streptomyces</taxon>
    </lineage>
</organism>
<dbReference type="EMBL" id="FMZK01000006">
    <property type="protein sequence ID" value="SDD32062.1"/>
    <property type="molecule type" value="Genomic_DNA"/>
</dbReference>
<dbReference type="InterPro" id="IPR050570">
    <property type="entry name" value="Cell_wall_metabolism_enzyme"/>
</dbReference>
<keyword evidence="6" id="KW-1185">Reference proteome</keyword>
<name>A0A1G6TSC5_9ACTN</name>
<evidence type="ECO:0000256" key="3">
    <source>
        <dbReference type="SAM" id="Phobius"/>
    </source>
</evidence>
<evidence type="ECO:0000256" key="2">
    <source>
        <dbReference type="SAM" id="MobiDB-lite"/>
    </source>
</evidence>
<gene>
    <name evidence="5" type="ORF">SAMN05216505_106325</name>
</gene>
<dbReference type="SUPFAM" id="SSF51261">
    <property type="entry name" value="Duplicated hybrid motif"/>
    <property type="match status" value="1"/>
</dbReference>
<evidence type="ECO:0000313" key="5">
    <source>
        <dbReference type="EMBL" id="SDD32062.1"/>
    </source>
</evidence>
<protein>
    <submittedName>
        <fullName evidence="5">Peptidase family M23</fullName>
    </submittedName>
</protein>
<proteinExistence type="predicted"/>
<feature type="compositionally biased region" description="Gly residues" evidence="2">
    <location>
        <begin position="20"/>
        <end position="30"/>
    </location>
</feature>
<dbReference type="InterPro" id="IPR016047">
    <property type="entry name" value="M23ase_b-sheet_dom"/>
</dbReference>
<keyword evidence="3" id="KW-0472">Membrane</keyword>
<accession>A0A1G6TSC5</accession>
<dbReference type="Proteomes" id="UP000182100">
    <property type="component" value="Unassembled WGS sequence"/>
</dbReference>
<feature type="domain" description="M23ase beta-sheet core" evidence="4">
    <location>
        <begin position="318"/>
        <end position="416"/>
    </location>
</feature>
<dbReference type="Gene3D" id="1.10.530.10">
    <property type="match status" value="1"/>
</dbReference>
<evidence type="ECO:0000313" key="6">
    <source>
        <dbReference type="Proteomes" id="UP000182100"/>
    </source>
</evidence>
<keyword evidence="1" id="KW-0732">Signal</keyword>
<keyword evidence="3" id="KW-0812">Transmembrane</keyword>
<keyword evidence="3" id="KW-1133">Transmembrane helix</keyword>
<dbReference type="GO" id="GO:0004222">
    <property type="term" value="F:metalloendopeptidase activity"/>
    <property type="evidence" value="ECO:0007669"/>
    <property type="project" value="TreeGrafter"/>
</dbReference>
<sequence length="424" mass="43713">MTGDGRGVGAVHPATADGPAEGGTAPGPSGGRPEPVTPTAPAEPAVSAPPRGDVTGGPPNHRSADREPSSATPAPSGTRPRRRRGPGPLALVVVSTMVVIVGVSGFLALTGVLSPDLSQGPDPAPKSVSNVDASYVPWLRKAADACEVVTPSLLAAQIDQLSGWDNDTASLSQQGIARFTDAQWRTWGRDDDANGRSSPLDPADAVMALGRYDCALAEEVTGLRTKGTVSGNLVDLTLAAYTAGTDEVARAGRVPAAARPFLEKVRERLPRYEALVRQNPDAAEDRKASAILVPPAGALPVTSPFGSREHPLTGVTKLHTGVDFGAPQGAPVLATRDGRVTFAAMTAAYGNRVVIDHGTIDGKRLETTYSHLSALQVTAGRTVTAGTPVGLVGSTGLSTGPHLHFEVLLDGQYMDPMPWLSTAP</sequence>
<dbReference type="PANTHER" id="PTHR21666:SF289">
    <property type="entry name" value="L-ALA--D-GLU ENDOPEPTIDASE"/>
    <property type="match status" value="1"/>
</dbReference>
<dbReference type="CDD" id="cd12797">
    <property type="entry name" value="M23_peptidase"/>
    <property type="match status" value="1"/>
</dbReference>
<feature type="region of interest" description="Disordered" evidence="2">
    <location>
        <begin position="1"/>
        <end position="86"/>
    </location>
</feature>
<evidence type="ECO:0000256" key="1">
    <source>
        <dbReference type="ARBA" id="ARBA00022729"/>
    </source>
</evidence>
<dbReference type="AlphaFoldDB" id="A0A1G6TSC5"/>
<dbReference type="InterPro" id="IPR023346">
    <property type="entry name" value="Lysozyme-like_dom_sf"/>
</dbReference>
<reference evidence="6" key="1">
    <citation type="submission" date="2016-10" db="EMBL/GenBank/DDBJ databases">
        <authorList>
            <person name="Varghese N."/>
            <person name="Submissions S."/>
        </authorList>
    </citation>
    <scope>NUCLEOTIDE SEQUENCE [LARGE SCALE GENOMIC DNA]</scope>
    <source>
        <strain evidence="6">CGMCC 4.3504</strain>
    </source>
</reference>
<feature type="transmembrane region" description="Helical" evidence="3">
    <location>
        <begin position="89"/>
        <end position="113"/>
    </location>
</feature>
<dbReference type="Pfam" id="PF01551">
    <property type="entry name" value="Peptidase_M23"/>
    <property type="match status" value="1"/>
</dbReference>
<dbReference type="Gene3D" id="2.70.70.10">
    <property type="entry name" value="Glucose Permease (Domain IIA)"/>
    <property type="match status" value="1"/>
</dbReference>
<dbReference type="PANTHER" id="PTHR21666">
    <property type="entry name" value="PEPTIDASE-RELATED"/>
    <property type="match status" value="1"/>
</dbReference>
<dbReference type="STRING" id="67344.SAMN05216505_106325"/>
<dbReference type="CDD" id="cd13399">
    <property type="entry name" value="Slt35-like"/>
    <property type="match status" value="1"/>
</dbReference>
<dbReference type="InterPro" id="IPR011055">
    <property type="entry name" value="Dup_hybrid_motif"/>
</dbReference>